<dbReference type="OrthoDB" id="5673at2759"/>
<proteinExistence type="predicted"/>
<dbReference type="InterPro" id="IPR037997">
    <property type="entry name" value="Dgk1-like"/>
</dbReference>
<feature type="region of interest" description="Disordered" evidence="1">
    <location>
        <begin position="27"/>
        <end position="58"/>
    </location>
</feature>
<dbReference type="GO" id="GO:0006654">
    <property type="term" value="P:phosphatidic acid biosynthetic process"/>
    <property type="evidence" value="ECO:0007669"/>
    <property type="project" value="TreeGrafter"/>
</dbReference>
<keyword evidence="2" id="KW-1133">Transmembrane helix</keyword>
<evidence type="ECO:0000313" key="4">
    <source>
        <dbReference type="Proteomes" id="UP000812287"/>
    </source>
</evidence>
<name>A0A9P7W2K4_9AGAR</name>
<keyword evidence="2" id="KW-0472">Membrane</keyword>
<feature type="transmembrane region" description="Helical" evidence="2">
    <location>
        <begin position="139"/>
        <end position="168"/>
    </location>
</feature>
<accession>A0A9P7W2K4</accession>
<dbReference type="GO" id="GO:0004143">
    <property type="term" value="F:ATP-dependent diacylglycerol kinase activity"/>
    <property type="evidence" value="ECO:0007669"/>
    <property type="project" value="InterPro"/>
</dbReference>
<dbReference type="PANTHER" id="PTHR31303:SF1">
    <property type="entry name" value="CTP-DEPENDENT DIACYLGLYCEROL KINASE 1"/>
    <property type="match status" value="1"/>
</dbReference>
<dbReference type="AlphaFoldDB" id="A0A9P7W2K4"/>
<feature type="compositionally biased region" description="Acidic residues" evidence="1">
    <location>
        <begin position="37"/>
        <end position="50"/>
    </location>
</feature>
<comment type="caution">
    <text evidence="3">The sequence shown here is derived from an EMBL/GenBank/DDBJ whole genome shotgun (WGS) entry which is preliminary data.</text>
</comment>
<evidence type="ECO:0000256" key="1">
    <source>
        <dbReference type="SAM" id="MobiDB-lite"/>
    </source>
</evidence>
<sequence length="277" mass="29723">MAMSSPRTSRSPTPGVQTITRKVIRTLEGLGEHPVEEESSNPSSEDDEPQEKEKEKEKIDWEIPRKVLHSSIGFGTLYLYVSGGSAAPVTRVLWTSLLLVILPADILRLTLPRSPFAGLYNILLGPLMRPSELTQTNGVIYYILGVNIVLTFLPLDVAVVSILILSWADTAASTFGRLYGPSTSKLPWSKKKSVAGFVAAAVTGTSIVLGFWGGIGGGSWVPSEKGWVGTVVFGAYAGLVSAFAESLDFGLDDNLTLPVIAGGCLSAYITIYNRLFT</sequence>
<dbReference type="Proteomes" id="UP000812287">
    <property type="component" value="Unassembled WGS sequence"/>
</dbReference>
<keyword evidence="4" id="KW-1185">Reference proteome</keyword>
<keyword evidence="2" id="KW-0812">Transmembrane</keyword>
<evidence type="ECO:0008006" key="5">
    <source>
        <dbReference type="Google" id="ProtNLM"/>
    </source>
</evidence>
<dbReference type="GeneID" id="66103154"/>
<evidence type="ECO:0000313" key="3">
    <source>
        <dbReference type="EMBL" id="KAG7451487.1"/>
    </source>
</evidence>
<evidence type="ECO:0000256" key="2">
    <source>
        <dbReference type="SAM" id="Phobius"/>
    </source>
</evidence>
<dbReference type="GO" id="GO:0005789">
    <property type="term" value="C:endoplasmic reticulum membrane"/>
    <property type="evidence" value="ECO:0007669"/>
    <property type="project" value="TreeGrafter"/>
</dbReference>
<dbReference type="RefSeq" id="XP_043044987.1">
    <property type="nucleotide sequence ID" value="XM_043180858.1"/>
</dbReference>
<feature type="transmembrane region" description="Helical" evidence="2">
    <location>
        <begin position="227"/>
        <end position="244"/>
    </location>
</feature>
<dbReference type="EMBL" id="MU250525">
    <property type="protein sequence ID" value="KAG7451487.1"/>
    <property type="molecule type" value="Genomic_DNA"/>
</dbReference>
<feature type="transmembrane region" description="Helical" evidence="2">
    <location>
        <begin position="194"/>
        <end position="215"/>
    </location>
</feature>
<organism evidence="3 4">
    <name type="scientific">Guyanagaster necrorhizus</name>
    <dbReference type="NCBI Taxonomy" id="856835"/>
    <lineage>
        <taxon>Eukaryota</taxon>
        <taxon>Fungi</taxon>
        <taxon>Dikarya</taxon>
        <taxon>Basidiomycota</taxon>
        <taxon>Agaricomycotina</taxon>
        <taxon>Agaricomycetes</taxon>
        <taxon>Agaricomycetidae</taxon>
        <taxon>Agaricales</taxon>
        <taxon>Marasmiineae</taxon>
        <taxon>Physalacriaceae</taxon>
        <taxon>Guyanagaster</taxon>
    </lineage>
</organism>
<dbReference type="PANTHER" id="PTHR31303">
    <property type="entry name" value="CTP-DEPENDENT DIACYLGLYCEROL KINASE 1"/>
    <property type="match status" value="1"/>
</dbReference>
<protein>
    <recommendedName>
        <fullName evidence="5">Phosphatidate cytidylyltransferase</fullName>
    </recommendedName>
</protein>
<gene>
    <name evidence="3" type="ORF">BT62DRAFT_427390</name>
</gene>
<feature type="transmembrane region" description="Helical" evidence="2">
    <location>
        <begin position="256"/>
        <end position="276"/>
    </location>
</feature>
<reference evidence="3" key="1">
    <citation type="submission" date="2020-11" db="EMBL/GenBank/DDBJ databases">
        <title>Adaptations for nitrogen fixation in a non-lichenized fungal sporocarp promotes dispersal by wood-feeding termites.</title>
        <authorList>
            <consortium name="DOE Joint Genome Institute"/>
            <person name="Koch R.A."/>
            <person name="Yoon G."/>
            <person name="Arayal U."/>
            <person name="Lail K."/>
            <person name="Amirebrahimi M."/>
            <person name="Labutti K."/>
            <person name="Lipzen A."/>
            <person name="Riley R."/>
            <person name="Barry K."/>
            <person name="Henrissat B."/>
            <person name="Grigoriev I.V."/>
            <person name="Herr J.R."/>
            <person name="Aime M.C."/>
        </authorList>
    </citation>
    <scope>NUCLEOTIDE SEQUENCE</scope>
    <source>
        <strain evidence="3">MCA 3950</strain>
    </source>
</reference>